<protein>
    <submittedName>
        <fullName evidence="4">7930_t:CDS:1</fullName>
    </submittedName>
</protein>
<reference evidence="4" key="1">
    <citation type="submission" date="2021-06" db="EMBL/GenBank/DDBJ databases">
        <authorList>
            <person name="Kallberg Y."/>
            <person name="Tangrot J."/>
            <person name="Rosling A."/>
        </authorList>
    </citation>
    <scope>NUCLEOTIDE SEQUENCE</scope>
    <source>
        <strain evidence="4">87-6 pot B 2015</strain>
    </source>
</reference>
<dbReference type="GO" id="GO:0005839">
    <property type="term" value="C:proteasome core complex"/>
    <property type="evidence" value="ECO:0007669"/>
    <property type="project" value="InterPro"/>
</dbReference>
<comment type="caution">
    <text evidence="4">The sequence shown here is derived from an EMBL/GenBank/DDBJ whole genome shotgun (WGS) entry which is preliminary data.</text>
</comment>
<accession>A0A9N9F9P8</accession>
<comment type="subcellular location">
    <subcellularLocation>
        <location evidence="1">Nucleus</location>
    </subcellularLocation>
</comment>
<sequence>MNPVALYNHDAPISAAQQHQFDPYEMNGGSSLVIKGADYCLIASDTRQSDGYKINSRYVPKAFKLTETAVLATSGFSADGLALFKKLSQNLEWYKHAHDKVMSTPAIAQMLSNTLYYKRFFPYYTFCLLGGIDEQGRGVSYSYDPLGSYGAEPYKSVGHKNQQGVQRTDMSLDTAISIAKDAFTSASERDI</sequence>
<organism evidence="4 5">
    <name type="scientific">Funneliformis mosseae</name>
    <name type="common">Endomycorrhizal fungus</name>
    <name type="synonym">Glomus mosseae</name>
    <dbReference type="NCBI Taxonomy" id="27381"/>
    <lineage>
        <taxon>Eukaryota</taxon>
        <taxon>Fungi</taxon>
        <taxon>Fungi incertae sedis</taxon>
        <taxon>Mucoromycota</taxon>
        <taxon>Glomeromycotina</taxon>
        <taxon>Glomeromycetes</taxon>
        <taxon>Glomerales</taxon>
        <taxon>Glomeraceae</taxon>
        <taxon>Funneliformis</taxon>
    </lineage>
</organism>
<dbReference type="GO" id="GO:0051603">
    <property type="term" value="P:proteolysis involved in protein catabolic process"/>
    <property type="evidence" value="ECO:0007669"/>
    <property type="project" value="InterPro"/>
</dbReference>
<dbReference type="GO" id="GO:0005634">
    <property type="term" value="C:nucleus"/>
    <property type="evidence" value="ECO:0007669"/>
    <property type="project" value="UniProtKB-SubCell"/>
</dbReference>
<keyword evidence="5" id="KW-1185">Reference proteome</keyword>
<dbReference type="Pfam" id="PF00227">
    <property type="entry name" value="Proteasome"/>
    <property type="match status" value="1"/>
</dbReference>
<proteinExistence type="predicted"/>
<dbReference type="InterPro" id="IPR023333">
    <property type="entry name" value="Proteasome_suB-type"/>
</dbReference>
<dbReference type="Gene3D" id="3.60.20.10">
    <property type="entry name" value="Glutamine Phosphoribosylpyrophosphate, subunit 1, domain 1"/>
    <property type="match status" value="1"/>
</dbReference>
<keyword evidence="3" id="KW-0647">Proteasome</keyword>
<gene>
    <name evidence="4" type="ORF">FMOSSE_LOCUS4932</name>
</gene>
<dbReference type="SUPFAM" id="SSF56235">
    <property type="entry name" value="N-terminal nucleophile aminohydrolases (Ntn hydrolases)"/>
    <property type="match status" value="1"/>
</dbReference>
<dbReference type="PANTHER" id="PTHR32194:SF2">
    <property type="entry name" value="PROTEASOME SUBUNIT BETA TYPE-1"/>
    <property type="match status" value="1"/>
</dbReference>
<dbReference type="PANTHER" id="PTHR32194">
    <property type="entry name" value="METALLOPROTEASE TLDD"/>
    <property type="match status" value="1"/>
</dbReference>
<dbReference type="AlphaFoldDB" id="A0A9N9F9P8"/>
<evidence type="ECO:0000256" key="1">
    <source>
        <dbReference type="ARBA" id="ARBA00004123"/>
    </source>
</evidence>
<name>A0A9N9F9P8_FUNMO</name>
<evidence type="ECO:0000313" key="4">
    <source>
        <dbReference type="EMBL" id="CAG8519014.1"/>
    </source>
</evidence>
<dbReference type="EMBL" id="CAJVPP010000882">
    <property type="protein sequence ID" value="CAG8519014.1"/>
    <property type="molecule type" value="Genomic_DNA"/>
</dbReference>
<evidence type="ECO:0000256" key="3">
    <source>
        <dbReference type="ARBA" id="ARBA00022942"/>
    </source>
</evidence>
<dbReference type="Proteomes" id="UP000789375">
    <property type="component" value="Unassembled WGS sequence"/>
</dbReference>
<keyword evidence="2" id="KW-0963">Cytoplasm</keyword>
<dbReference type="InterPro" id="IPR001353">
    <property type="entry name" value="Proteasome_sua/b"/>
</dbReference>
<dbReference type="InterPro" id="IPR029055">
    <property type="entry name" value="Ntn_hydrolases_N"/>
</dbReference>
<evidence type="ECO:0000256" key="2">
    <source>
        <dbReference type="ARBA" id="ARBA00022490"/>
    </source>
</evidence>
<dbReference type="GO" id="GO:0005737">
    <property type="term" value="C:cytoplasm"/>
    <property type="evidence" value="ECO:0007669"/>
    <property type="project" value="TreeGrafter"/>
</dbReference>
<evidence type="ECO:0000313" key="5">
    <source>
        <dbReference type="Proteomes" id="UP000789375"/>
    </source>
</evidence>